<proteinExistence type="predicted"/>
<dbReference type="Gene3D" id="2.170.270.10">
    <property type="entry name" value="SET domain"/>
    <property type="match status" value="1"/>
</dbReference>
<organism evidence="1">
    <name type="scientific">uncultured Caudovirales phage</name>
    <dbReference type="NCBI Taxonomy" id="2100421"/>
    <lineage>
        <taxon>Viruses</taxon>
        <taxon>Duplodnaviria</taxon>
        <taxon>Heunggongvirae</taxon>
        <taxon>Uroviricota</taxon>
        <taxon>Caudoviricetes</taxon>
        <taxon>Peduoviridae</taxon>
        <taxon>Maltschvirus</taxon>
        <taxon>Maltschvirus maltsch</taxon>
    </lineage>
</organism>
<accession>A0A6J5LD55</accession>
<reference evidence="1" key="1">
    <citation type="submission" date="2020-04" db="EMBL/GenBank/DDBJ databases">
        <authorList>
            <person name="Chiriac C."/>
            <person name="Salcher M."/>
            <person name="Ghai R."/>
            <person name="Kavagutti S V."/>
        </authorList>
    </citation>
    <scope>NUCLEOTIDE SEQUENCE</scope>
</reference>
<dbReference type="CDD" id="cd08161">
    <property type="entry name" value="SET"/>
    <property type="match status" value="1"/>
</dbReference>
<evidence type="ECO:0000313" key="1">
    <source>
        <dbReference type="EMBL" id="CAB4131915.1"/>
    </source>
</evidence>
<dbReference type="SUPFAM" id="SSF82199">
    <property type="entry name" value="SET domain"/>
    <property type="match status" value="1"/>
</dbReference>
<name>A0A6J5LD55_9CAUD</name>
<dbReference type="InterPro" id="IPR046341">
    <property type="entry name" value="SET_dom_sf"/>
</dbReference>
<gene>
    <name evidence="1" type="ORF">UFOVP135_16</name>
</gene>
<dbReference type="EMBL" id="LR796254">
    <property type="protein sequence ID" value="CAB4131915.1"/>
    <property type="molecule type" value="Genomic_DNA"/>
</dbReference>
<sequence length="297" mass="32968">MILEEAVGSVVVKEGFDIRTDESKLELTKVLLENEQASNSVIHRFGGGLYIREAHYPKGTLIVGQEHVSEHMNVLLKGSICVVDGAGVVQTLVAPHMFIAKAGSKAGYTLEDVVWQNIYVTNSTDVEYLESTLFRSPDVFKQHQEQKLLKEYPLHEEDRQDFLKMVEESGWTLEDIELAVNYKEDRIPFPEGSYSICAGDSPIQGKGMFSTAVIEQDSIIAPMRLGGLRTPAGYLVNHSKNPNAIAVKNDFGDMFLVALRDISGMTGGDLGEEITLNYRQVMQLNGIWKGTALCQQQ</sequence>
<protein>
    <submittedName>
        <fullName evidence="1">SET domain containing protein</fullName>
    </submittedName>
</protein>